<reference evidence="10 11" key="1">
    <citation type="submission" date="2019-12" db="EMBL/GenBank/DDBJ databases">
        <authorList>
            <person name="Lee S.D."/>
        </authorList>
    </citation>
    <scope>NUCLEOTIDE SEQUENCE [LARGE SCALE GENOMIC DNA]</scope>
    <source>
        <strain evidence="10 11">SAP-6</strain>
    </source>
</reference>
<feature type="transmembrane region" description="Helical" evidence="9">
    <location>
        <begin position="291"/>
        <end position="315"/>
    </location>
</feature>
<dbReference type="GO" id="GO:0015420">
    <property type="term" value="F:ABC-type vitamin B12 transporter activity"/>
    <property type="evidence" value="ECO:0007669"/>
    <property type="project" value="UniProtKB-UniRule"/>
</dbReference>
<evidence type="ECO:0000256" key="1">
    <source>
        <dbReference type="ARBA" id="ARBA00004651"/>
    </source>
</evidence>
<proteinExistence type="inferred from homology"/>
<protein>
    <recommendedName>
        <fullName evidence="9">Cobalamin biosynthesis protein CobD</fullName>
    </recommendedName>
</protein>
<gene>
    <name evidence="9" type="primary">cobD</name>
    <name evidence="10" type="ORF">GRH90_10555</name>
</gene>
<keyword evidence="4 9" id="KW-1003">Cell membrane</keyword>
<evidence type="ECO:0000256" key="4">
    <source>
        <dbReference type="ARBA" id="ARBA00022475"/>
    </source>
</evidence>
<evidence type="ECO:0000256" key="3">
    <source>
        <dbReference type="ARBA" id="ARBA00006263"/>
    </source>
</evidence>
<comment type="similarity">
    <text evidence="3 9">Belongs to the CobD/CbiB family.</text>
</comment>
<evidence type="ECO:0000313" key="11">
    <source>
        <dbReference type="Proteomes" id="UP000461443"/>
    </source>
</evidence>
<dbReference type="Pfam" id="PF03186">
    <property type="entry name" value="CobD_Cbib"/>
    <property type="match status" value="1"/>
</dbReference>
<keyword evidence="7 9" id="KW-1133">Transmembrane helix</keyword>
<dbReference type="AlphaFoldDB" id="A0A845SIU4"/>
<keyword evidence="8 9" id="KW-0472">Membrane</keyword>
<dbReference type="EMBL" id="WUBS01000006">
    <property type="protein sequence ID" value="NDL63187.1"/>
    <property type="molecule type" value="Genomic_DNA"/>
</dbReference>
<dbReference type="NCBIfam" id="TIGR00380">
    <property type="entry name" value="cobal_cbiB"/>
    <property type="match status" value="1"/>
</dbReference>
<evidence type="ECO:0000256" key="6">
    <source>
        <dbReference type="ARBA" id="ARBA00022692"/>
    </source>
</evidence>
<keyword evidence="6 9" id="KW-0812">Transmembrane</keyword>
<keyword evidence="5 9" id="KW-0169">Cobalamin biosynthesis</keyword>
<dbReference type="InterPro" id="IPR004485">
    <property type="entry name" value="Cobalamin_biosynth_CobD/CbiB"/>
</dbReference>
<accession>A0A845SIU4</accession>
<comment type="function">
    <text evidence="9">Converts cobyric acid to cobinamide by the addition of aminopropanol on the F carboxylic group.</text>
</comment>
<evidence type="ECO:0000256" key="9">
    <source>
        <dbReference type="HAMAP-Rule" id="MF_00024"/>
    </source>
</evidence>
<comment type="subcellular location">
    <subcellularLocation>
        <location evidence="1 9">Cell membrane</location>
        <topology evidence="1 9">Multi-pass membrane protein</topology>
    </subcellularLocation>
</comment>
<dbReference type="GO" id="GO:0009236">
    <property type="term" value="P:cobalamin biosynthetic process"/>
    <property type="evidence" value="ECO:0007669"/>
    <property type="project" value="UniProtKB-UniRule"/>
</dbReference>
<dbReference type="PANTHER" id="PTHR34308:SF1">
    <property type="entry name" value="COBALAMIN BIOSYNTHESIS PROTEIN CBIB"/>
    <property type="match status" value="1"/>
</dbReference>
<comment type="caution">
    <text evidence="9">Lacks conserved residue(s) required for the propagation of feature annotation.</text>
</comment>
<feature type="transmembrane region" description="Helical" evidence="9">
    <location>
        <begin position="50"/>
        <end position="70"/>
    </location>
</feature>
<evidence type="ECO:0000256" key="8">
    <source>
        <dbReference type="ARBA" id="ARBA00023136"/>
    </source>
</evidence>
<evidence type="ECO:0000313" key="10">
    <source>
        <dbReference type="EMBL" id="NDL63187.1"/>
    </source>
</evidence>
<name>A0A845SIU4_9GAMM</name>
<dbReference type="Proteomes" id="UP000461443">
    <property type="component" value="Unassembled WGS sequence"/>
</dbReference>
<sequence length="318" mass="35130">MSLSAFIVGYLLDLWLGDPPHWPHPVRWIGRAVSGTQRVIRRRCRSRRSLYIGGGALWLVVVGGTWGLTWTLLRALSFYPALQWLATAWLAYTLLATRCLRDAAMAVYDALRADNLAESRRQLSHIVGRDTQNLTRPQIMRAVVETVAENSVDGVIAPLFWLFIGGVPLAMAYKAVNTLDSMVGYRTPKYEAIGCVSARMDDAANWLPARLGWMLLALSAGLLRLDGRGAWRIGWRDRHQHKSPNCAWSEATVAGALGVRLGGPNDYFNARVEKPWIGEARREIALGDITAAIRLMYVASGLTLAMMCLLCAAAARIG</sequence>
<dbReference type="GO" id="GO:0048472">
    <property type="term" value="F:threonine-phosphate decarboxylase activity"/>
    <property type="evidence" value="ECO:0007669"/>
    <property type="project" value="InterPro"/>
</dbReference>
<dbReference type="UniPathway" id="UPA00148"/>
<evidence type="ECO:0000256" key="2">
    <source>
        <dbReference type="ARBA" id="ARBA00004953"/>
    </source>
</evidence>
<dbReference type="GO" id="GO:0005886">
    <property type="term" value="C:plasma membrane"/>
    <property type="evidence" value="ECO:0007669"/>
    <property type="project" value="UniProtKB-SubCell"/>
</dbReference>
<comment type="caution">
    <text evidence="10">The sequence shown here is derived from an EMBL/GenBank/DDBJ whole genome shotgun (WGS) entry which is preliminary data.</text>
</comment>
<dbReference type="HAMAP" id="MF_00024">
    <property type="entry name" value="CobD_CbiB"/>
    <property type="match status" value="1"/>
</dbReference>
<evidence type="ECO:0000256" key="7">
    <source>
        <dbReference type="ARBA" id="ARBA00022989"/>
    </source>
</evidence>
<comment type="pathway">
    <text evidence="2 9">Cofactor biosynthesis; adenosylcobalamin biosynthesis.</text>
</comment>
<reference evidence="10 11" key="2">
    <citation type="submission" date="2020-02" db="EMBL/GenBank/DDBJ databases">
        <title>The new genus of Enterobacteriales.</title>
        <authorList>
            <person name="Kim I.S."/>
        </authorList>
    </citation>
    <scope>NUCLEOTIDE SEQUENCE [LARGE SCALE GENOMIC DNA]</scope>
    <source>
        <strain evidence="10 11">SAP-6</strain>
    </source>
</reference>
<organism evidence="10 11">
    <name type="scientific">Acerihabitans arboris</name>
    <dbReference type="NCBI Taxonomy" id="2691583"/>
    <lineage>
        <taxon>Bacteria</taxon>
        <taxon>Pseudomonadati</taxon>
        <taxon>Pseudomonadota</taxon>
        <taxon>Gammaproteobacteria</taxon>
        <taxon>Enterobacterales</taxon>
        <taxon>Pectobacteriaceae</taxon>
        <taxon>Acerihabitans</taxon>
    </lineage>
</organism>
<dbReference type="PANTHER" id="PTHR34308">
    <property type="entry name" value="COBALAMIN BIOSYNTHESIS PROTEIN CBIB"/>
    <property type="match status" value="1"/>
</dbReference>
<dbReference type="RefSeq" id="WP_162365894.1">
    <property type="nucleotide sequence ID" value="NZ_WUBS01000006.1"/>
</dbReference>
<keyword evidence="11" id="KW-1185">Reference proteome</keyword>
<feature type="transmembrane region" description="Helical" evidence="9">
    <location>
        <begin position="155"/>
        <end position="176"/>
    </location>
</feature>
<evidence type="ECO:0000256" key="5">
    <source>
        <dbReference type="ARBA" id="ARBA00022573"/>
    </source>
</evidence>